<name>A0A3S5AN43_9PLAT</name>
<proteinExistence type="predicted"/>
<sequence>MEMERSDLDGPGRVKALSRPLSPILLSSDMQPGYLSVTGGHLIGKELSTGSPSPRFSRRSQT</sequence>
<keyword evidence="3" id="KW-1185">Reference proteome</keyword>
<evidence type="ECO:0000313" key="3">
    <source>
        <dbReference type="Proteomes" id="UP000784294"/>
    </source>
</evidence>
<dbReference type="EMBL" id="CAAALY010066874">
    <property type="protein sequence ID" value="VEL24276.1"/>
    <property type="molecule type" value="Genomic_DNA"/>
</dbReference>
<gene>
    <name evidence="2" type="ORF">PXEA_LOCUS17716</name>
</gene>
<organism evidence="2 3">
    <name type="scientific">Protopolystoma xenopodis</name>
    <dbReference type="NCBI Taxonomy" id="117903"/>
    <lineage>
        <taxon>Eukaryota</taxon>
        <taxon>Metazoa</taxon>
        <taxon>Spiralia</taxon>
        <taxon>Lophotrochozoa</taxon>
        <taxon>Platyhelminthes</taxon>
        <taxon>Monogenea</taxon>
        <taxon>Polyopisthocotylea</taxon>
        <taxon>Polystomatidea</taxon>
        <taxon>Polystomatidae</taxon>
        <taxon>Protopolystoma</taxon>
    </lineage>
</organism>
<dbReference type="AlphaFoldDB" id="A0A3S5AN43"/>
<accession>A0A3S5AN43</accession>
<reference evidence="2" key="1">
    <citation type="submission" date="2018-11" db="EMBL/GenBank/DDBJ databases">
        <authorList>
            <consortium name="Pathogen Informatics"/>
        </authorList>
    </citation>
    <scope>NUCLEOTIDE SEQUENCE</scope>
</reference>
<feature type="region of interest" description="Disordered" evidence="1">
    <location>
        <begin position="37"/>
        <end position="62"/>
    </location>
</feature>
<feature type="non-terminal residue" evidence="2">
    <location>
        <position position="62"/>
    </location>
</feature>
<dbReference type="Proteomes" id="UP000784294">
    <property type="component" value="Unassembled WGS sequence"/>
</dbReference>
<comment type="caution">
    <text evidence="2">The sequence shown here is derived from an EMBL/GenBank/DDBJ whole genome shotgun (WGS) entry which is preliminary data.</text>
</comment>
<protein>
    <submittedName>
        <fullName evidence="2">Uncharacterized protein</fullName>
    </submittedName>
</protein>
<evidence type="ECO:0000256" key="1">
    <source>
        <dbReference type="SAM" id="MobiDB-lite"/>
    </source>
</evidence>
<evidence type="ECO:0000313" key="2">
    <source>
        <dbReference type="EMBL" id="VEL24276.1"/>
    </source>
</evidence>